<dbReference type="EMBL" id="LFIW01000733">
    <property type="protein sequence ID" value="KZL85074.1"/>
    <property type="molecule type" value="Genomic_DNA"/>
</dbReference>
<dbReference type="InterPro" id="IPR035994">
    <property type="entry name" value="Nucleoside_phosphorylase_sf"/>
</dbReference>
<reference evidence="2 3" key="1">
    <citation type="submission" date="2015-06" db="EMBL/GenBank/DDBJ databases">
        <title>Survival trade-offs in plant roots during colonization by closely related pathogenic and mutualistic fungi.</title>
        <authorList>
            <person name="Hacquard S."/>
            <person name="Kracher B."/>
            <person name="Hiruma K."/>
            <person name="Weinman A."/>
            <person name="Muench P."/>
            <person name="Garrido Oter R."/>
            <person name="Ver Loren van Themaat E."/>
            <person name="Dallerey J.-F."/>
            <person name="Damm U."/>
            <person name="Henrissat B."/>
            <person name="Lespinet O."/>
            <person name="Thon M."/>
            <person name="Kemen E."/>
            <person name="McHardy A.C."/>
            <person name="Schulze-Lefert P."/>
            <person name="O'Connell R.J."/>
        </authorList>
    </citation>
    <scope>NUCLEOTIDE SEQUENCE [LARGE SCALE GENOMIC DNA]</scope>
    <source>
        <strain evidence="2 3">MAFF 238704</strain>
    </source>
</reference>
<proteinExistence type="predicted"/>
<dbReference type="PANTHER" id="PTHR46082">
    <property type="entry name" value="ATP/GTP-BINDING PROTEIN-RELATED"/>
    <property type="match status" value="1"/>
</dbReference>
<organism evidence="2 3">
    <name type="scientific">Colletotrichum incanum</name>
    <name type="common">Soybean anthracnose fungus</name>
    <dbReference type="NCBI Taxonomy" id="1573173"/>
    <lineage>
        <taxon>Eukaryota</taxon>
        <taxon>Fungi</taxon>
        <taxon>Dikarya</taxon>
        <taxon>Ascomycota</taxon>
        <taxon>Pezizomycotina</taxon>
        <taxon>Sordariomycetes</taxon>
        <taxon>Hypocreomycetidae</taxon>
        <taxon>Glomerellales</taxon>
        <taxon>Glomerellaceae</taxon>
        <taxon>Colletotrichum</taxon>
        <taxon>Colletotrichum spaethianum species complex</taxon>
    </lineage>
</organism>
<sequence>MNSHTRRRLREDFQIALICALPLEYDAVVFACDEIWEEGRAQLGSAPGDYNTYSTGRMGSHDVVLLLLPNMGKSSAASAAASLRSSFTGIKLAILTGICGGVPGIGTSNEVFLGDVVISKSIMQYDLGRKYPNRFAPKDTVEDSLGRPNKEIRSLVATFMTLHGRS</sequence>
<dbReference type="STRING" id="1573173.A0A167EFN0"/>
<dbReference type="Proteomes" id="UP000076584">
    <property type="component" value="Unassembled WGS sequence"/>
</dbReference>
<dbReference type="GO" id="GO:0009116">
    <property type="term" value="P:nucleoside metabolic process"/>
    <property type="evidence" value="ECO:0007669"/>
    <property type="project" value="InterPro"/>
</dbReference>
<dbReference type="SUPFAM" id="SSF53167">
    <property type="entry name" value="Purine and uridine phosphorylases"/>
    <property type="match status" value="1"/>
</dbReference>
<keyword evidence="3" id="KW-1185">Reference proteome</keyword>
<protein>
    <submittedName>
        <fullName evidence="2">Phosphorylase superfamily protein</fullName>
    </submittedName>
</protein>
<accession>A0A167EFN0</accession>
<dbReference type="PANTHER" id="PTHR46082:SF6">
    <property type="entry name" value="AAA+ ATPASE DOMAIN-CONTAINING PROTEIN-RELATED"/>
    <property type="match status" value="1"/>
</dbReference>
<dbReference type="Pfam" id="PF01048">
    <property type="entry name" value="PNP_UDP_1"/>
    <property type="match status" value="1"/>
</dbReference>
<feature type="non-terminal residue" evidence="2">
    <location>
        <position position="166"/>
    </location>
</feature>
<feature type="domain" description="Nucleoside phosphorylase" evidence="1">
    <location>
        <begin position="15"/>
        <end position="133"/>
    </location>
</feature>
<dbReference type="Gene3D" id="3.40.50.1580">
    <property type="entry name" value="Nucleoside phosphorylase domain"/>
    <property type="match status" value="1"/>
</dbReference>
<comment type="caution">
    <text evidence="2">The sequence shown here is derived from an EMBL/GenBank/DDBJ whole genome shotgun (WGS) entry which is preliminary data.</text>
</comment>
<gene>
    <name evidence="2" type="ORF">CI238_13049</name>
</gene>
<evidence type="ECO:0000313" key="2">
    <source>
        <dbReference type="EMBL" id="KZL85074.1"/>
    </source>
</evidence>
<evidence type="ECO:0000313" key="3">
    <source>
        <dbReference type="Proteomes" id="UP000076584"/>
    </source>
</evidence>
<evidence type="ECO:0000259" key="1">
    <source>
        <dbReference type="Pfam" id="PF01048"/>
    </source>
</evidence>
<dbReference type="InterPro" id="IPR000845">
    <property type="entry name" value="Nucleoside_phosphorylase_d"/>
</dbReference>
<dbReference type="GO" id="GO:0003824">
    <property type="term" value="F:catalytic activity"/>
    <property type="evidence" value="ECO:0007669"/>
    <property type="project" value="InterPro"/>
</dbReference>
<dbReference type="InterPro" id="IPR053137">
    <property type="entry name" value="NLR-like"/>
</dbReference>
<dbReference type="AlphaFoldDB" id="A0A167EFN0"/>
<name>A0A167EFN0_COLIC</name>